<evidence type="ECO:0000256" key="1">
    <source>
        <dbReference type="SAM" id="Phobius"/>
    </source>
</evidence>
<protein>
    <submittedName>
        <fullName evidence="2">Uncharacterized protein</fullName>
    </submittedName>
</protein>
<keyword evidence="1" id="KW-0812">Transmembrane</keyword>
<proteinExistence type="predicted"/>
<gene>
    <name evidence="2" type="ORF">PX52LOC_08070</name>
</gene>
<evidence type="ECO:0000313" key="3">
    <source>
        <dbReference type="Proteomes" id="UP000324974"/>
    </source>
</evidence>
<dbReference type="KEGG" id="lrs:PX52LOC_08070"/>
<keyword evidence="3" id="KW-1185">Reference proteome</keyword>
<accession>A0A5C1ATK9</accession>
<evidence type="ECO:0000313" key="2">
    <source>
        <dbReference type="EMBL" id="QEL20942.1"/>
    </source>
</evidence>
<reference evidence="3" key="1">
    <citation type="submission" date="2019-08" db="EMBL/GenBank/DDBJ databases">
        <title>Limnoglobus roseus gen. nov., sp. nov., a novel freshwater planctomycete with a giant genome from the family Gemmataceae.</title>
        <authorList>
            <person name="Kulichevskaya I.S."/>
            <person name="Naumoff D.G."/>
            <person name="Miroshnikov K."/>
            <person name="Ivanova A."/>
            <person name="Philippov D.A."/>
            <person name="Hakobyan A."/>
            <person name="Rijpstra I.C."/>
            <person name="Sinninghe Damste J.S."/>
            <person name="Liesack W."/>
            <person name="Dedysh S.N."/>
        </authorList>
    </citation>
    <scope>NUCLEOTIDE SEQUENCE [LARGE SCALE GENOMIC DNA]</scope>
    <source>
        <strain evidence="3">PX52</strain>
    </source>
</reference>
<dbReference type="Proteomes" id="UP000324974">
    <property type="component" value="Chromosome"/>
</dbReference>
<dbReference type="EMBL" id="CP042425">
    <property type="protein sequence ID" value="QEL20942.1"/>
    <property type="molecule type" value="Genomic_DNA"/>
</dbReference>
<dbReference type="RefSeq" id="WP_149115185.1">
    <property type="nucleotide sequence ID" value="NZ_CP042425.1"/>
</dbReference>
<keyword evidence="1" id="KW-0472">Membrane</keyword>
<sequence length="126" mass="13918">MKRRGFWVRLAITAAVCGAIAVWQWGPQLSSPARGFVDLDTAVAADTKQGWEILTRPVHPGPYRRLPGGSVIGRSEKEGVNVRVRDATGAVLEDVQLKGNPDYEQTVVYLETLDSRQTMAVLKRSR</sequence>
<name>A0A5C1ATK9_9BACT</name>
<organism evidence="2 3">
    <name type="scientific">Limnoglobus roseus</name>
    <dbReference type="NCBI Taxonomy" id="2598579"/>
    <lineage>
        <taxon>Bacteria</taxon>
        <taxon>Pseudomonadati</taxon>
        <taxon>Planctomycetota</taxon>
        <taxon>Planctomycetia</taxon>
        <taxon>Gemmatales</taxon>
        <taxon>Gemmataceae</taxon>
        <taxon>Limnoglobus</taxon>
    </lineage>
</organism>
<feature type="transmembrane region" description="Helical" evidence="1">
    <location>
        <begin position="7"/>
        <end position="26"/>
    </location>
</feature>
<dbReference type="AlphaFoldDB" id="A0A5C1ATK9"/>
<keyword evidence="1" id="KW-1133">Transmembrane helix</keyword>